<evidence type="ECO:0000256" key="1">
    <source>
        <dbReference type="SAM" id="SignalP"/>
    </source>
</evidence>
<sequence>MTQRSVRSLTLTALLTLPLTAHAAGILGTSVTQAQIQQSAFCQSYDCGEPFVRGREWQYPFSRYQGLSITRESAEPGSRVVDVQLWVRNDGLNAAADRAAFQQMQKLALGYVPYTGAVESCYGANFTRTLVDSPDERTQGVTCEKWDSSTDFNVTVSPAFLARTAPAPATLTTGPTKLNTWKFTGCASQSGTNAYLQMGEAARCTLRIETKGAQSAVVRADFQYEIEYVQNGQYVKKLLPDVETWVAGRTPGTLDPRLSQNGRVVTASVSLAVKKVPDRTVTSLNTIARLTFANGTVKTAYEPLLVR</sequence>
<gene>
    <name evidence="2" type="ORF">GCM10008959_06930</name>
</gene>
<evidence type="ECO:0000313" key="3">
    <source>
        <dbReference type="Proteomes" id="UP000634308"/>
    </source>
</evidence>
<protein>
    <submittedName>
        <fullName evidence="2">Uncharacterized protein</fullName>
    </submittedName>
</protein>
<feature type="signal peptide" evidence="1">
    <location>
        <begin position="1"/>
        <end position="23"/>
    </location>
</feature>
<organism evidence="2 3">
    <name type="scientific">Deinococcus seoulensis</name>
    <dbReference type="NCBI Taxonomy" id="1837379"/>
    <lineage>
        <taxon>Bacteria</taxon>
        <taxon>Thermotogati</taxon>
        <taxon>Deinococcota</taxon>
        <taxon>Deinococci</taxon>
        <taxon>Deinococcales</taxon>
        <taxon>Deinococcaceae</taxon>
        <taxon>Deinococcus</taxon>
    </lineage>
</organism>
<dbReference type="Proteomes" id="UP000634308">
    <property type="component" value="Unassembled WGS sequence"/>
</dbReference>
<evidence type="ECO:0000313" key="2">
    <source>
        <dbReference type="EMBL" id="GGR48469.1"/>
    </source>
</evidence>
<feature type="chain" id="PRO_5047009596" evidence="1">
    <location>
        <begin position="24"/>
        <end position="307"/>
    </location>
</feature>
<dbReference type="EMBL" id="BMQM01000003">
    <property type="protein sequence ID" value="GGR48469.1"/>
    <property type="molecule type" value="Genomic_DNA"/>
</dbReference>
<name>A0ABQ2RMV1_9DEIO</name>
<keyword evidence="1" id="KW-0732">Signal</keyword>
<comment type="caution">
    <text evidence="2">The sequence shown here is derived from an EMBL/GenBank/DDBJ whole genome shotgun (WGS) entry which is preliminary data.</text>
</comment>
<reference evidence="3" key="1">
    <citation type="journal article" date="2019" name="Int. J. Syst. Evol. Microbiol.">
        <title>The Global Catalogue of Microorganisms (GCM) 10K type strain sequencing project: providing services to taxonomists for standard genome sequencing and annotation.</title>
        <authorList>
            <consortium name="The Broad Institute Genomics Platform"/>
            <consortium name="The Broad Institute Genome Sequencing Center for Infectious Disease"/>
            <person name="Wu L."/>
            <person name="Ma J."/>
        </authorList>
    </citation>
    <scope>NUCLEOTIDE SEQUENCE [LARGE SCALE GENOMIC DNA]</scope>
    <source>
        <strain evidence="3">JCM 31404</strain>
    </source>
</reference>
<keyword evidence="3" id="KW-1185">Reference proteome</keyword>
<accession>A0ABQ2RMV1</accession>
<dbReference type="RefSeq" id="WP_189063606.1">
    <property type="nucleotide sequence ID" value="NZ_BMQM01000003.1"/>
</dbReference>
<proteinExistence type="predicted"/>